<keyword evidence="4" id="KW-0808">Transferase</keyword>
<feature type="transmembrane region" description="Helical" evidence="9">
    <location>
        <begin position="250"/>
        <end position="272"/>
    </location>
</feature>
<protein>
    <recommendedName>
        <fullName evidence="2">histidine kinase</fullName>
        <ecNumber evidence="2">2.7.13.3</ecNumber>
    </recommendedName>
</protein>
<dbReference type="InterPro" id="IPR036890">
    <property type="entry name" value="HATPase_C_sf"/>
</dbReference>
<feature type="transmembrane region" description="Helical" evidence="9">
    <location>
        <begin position="79"/>
        <end position="103"/>
    </location>
</feature>
<dbReference type="GO" id="GO:0000155">
    <property type="term" value="F:phosphorelay sensor kinase activity"/>
    <property type="evidence" value="ECO:0007669"/>
    <property type="project" value="InterPro"/>
</dbReference>
<comment type="catalytic activity">
    <reaction evidence="1">
        <text>ATP + protein L-histidine = ADP + protein N-phospho-L-histidine.</text>
        <dbReference type="EC" id="2.7.13.3"/>
    </reaction>
</comment>
<dbReference type="EC" id="2.7.13.3" evidence="2"/>
<feature type="transmembrane region" description="Helical" evidence="9">
    <location>
        <begin position="219"/>
        <end position="238"/>
    </location>
</feature>
<dbReference type="InterPro" id="IPR011006">
    <property type="entry name" value="CheY-like_superfamily"/>
</dbReference>
<evidence type="ECO:0000256" key="7">
    <source>
        <dbReference type="PROSITE-ProRule" id="PRU00169"/>
    </source>
</evidence>
<evidence type="ECO:0000256" key="2">
    <source>
        <dbReference type="ARBA" id="ARBA00012438"/>
    </source>
</evidence>
<sequence length="827" mass="92808">MFDSISHPIFVILAGVSAVIAGWLIYFIRSFRIARSSFDKRVGFSYIAYSTSILLWVLSNTFFYSPLLTRVDESVVLNFALFANLVSFSAFAFACLITNILVFDVDTRRSRHLQIAILCGLTLFALYVNLQPGKTISAVSVKGIGSFIIEVGPMATWFFSSVVFLLLLTVRNILLYSKRARALHLIKSLYMLTGICVFMVSTIVMHGVIPLLWGDFSLVWLPPTLAVSEMLLIGYGLLTSRFYSNKHVAYSAIAITLTSIVIITPIVTVVNALSTNDFTVVIIVSCLVTGFTWNKIYKSTLRYSSRLVYGQKLSPDHQIRSLNHEFQKSTANAFIEIAKALGIEQHDLQLVSNLQDEKLYTSQLYNQNSVLIFEEIEEIVITNSENNQLSKKIYDKMHADNVALVLPIFDDNNNMSHLLLAKKKQGGGIYFYEEIKALQHVLVKAQGYINADRKVHQAQALANSIAHEMRNPLAQVQFQFEILEAKLHHNACREELDLELSKGQMAIDRGRQLIDIILREVNDSSLEQEPTCDTSIRHSITQAVERYAYESEVIRERIKVDISPDFSAKVNETLFNFVIFNLLRNAIYYFDSYPESRVVITTLLGKYENFLVIRDTGPGIPHSLLNRIFDDFFTYSKSGGSGLGLGYCRRVMKSFGGSIQCYSKLDEYTEFHLSFPASTLASPPTSLPAMQRETESSTSHDSAELTANINVPTVMVVDDKEVQRQLVKLLLQQLGYDVILANNGQVAIDILDGNSVDFILMDVQMPVMNGFEAATCIKKTHPNLPIYALSGESGKIELEKISQTMDGRLSKPTTKKELQQTIEAALA</sequence>
<dbReference type="GO" id="GO:0005886">
    <property type="term" value="C:plasma membrane"/>
    <property type="evidence" value="ECO:0007669"/>
    <property type="project" value="TreeGrafter"/>
</dbReference>
<evidence type="ECO:0000313" key="13">
    <source>
        <dbReference type="Proteomes" id="UP000571701"/>
    </source>
</evidence>
<dbReference type="InterPro" id="IPR003661">
    <property type="entry name" value="HisK_dim/P_dom"/>
</dbReference>
<feature type="transmembrane region" description="Helical" evidence="9">
    <location>
        <begin position="6"/>
        <end position="26"/>
    </location>
</feature>
<dbReference type="InterPro" id="IPR005467">
    <property type="entry name" value="His_kinase_dom"/>
</dbReference>
<dbReference type="Proteomes" id="UP000571701">
    <property type="component" value="Unassembled WGS sequence"/>
</dbReference>
<dbReference type="Pfam" id="PF00072">
    <property type="entry name" value="Response_reg"/>
    <property type="match status" value="1"/>
</dbReference>
<accession>A0A7W2FR39</accession>
<dbReference type="EMBL" id="JACFYF010000004">
    <property type="protein sequence ID" value="MBA5762627.1"/>
    <property type="molecule type" value="Genomic_DNA"/>
</dbReference>
<dbReference type="SMART" id="SM00448">
    <property type="entry name" value="REC"/>
    <property type="match status" value="1"/>
</dbReference>
<keyword evidence="9" id="KW-0472">Membrane</keyword>
<feature type="domain" description="Histidine kinase" evidence="10">
    <location>
        <begin position="464"/>
        <end position="679"/>
    </location>
</feature>
<keyword evidence="9" id="KW-1133">Transmembrane helix</keyword>
<dbReference type="Gene3D" id="3.40.50.2300">
    <property type="match status" value="1"/>
</dbReference>
<evidence type="ECO:0000256" key="3">
    <source>
        <dbReference type="ARBA" id="ARBA00022553"/>
    </source>
</evidence>
<evidence type="ECO:0000313" key="12">
    <source>
        <dbReference type="EMBL" id="MBA5762627.1"/>
    </source>
</evidence>
<evidence type="ECO:0000256" key="5">
    <source>
        <dbReference type="ARBA" id="ARBA00022777"/>
    </source>
</evidence>
<feature type="transmembrane region" description="Helical" evidence="9">
    <location>
        <begin position="144"/>
        <end position="168"/>
    </location>
</feature>
<feature type="transmembrane region" description="Helical" evidence="9">
    <location>
        <begin position="189"/>
        <end position="213"/>
    </location>
</feature>
<keyword evidence="13" id="KW-1185">Reference proteome</keyword>
<reference evidence="12 13" key="1">
    <citation type="submission" date="2020-07" db="EMBL/GenBank/DDBJ databases">
        <title>Vibrio marinisediminis sp. nov., isolated from marine sediment.</title>
        <authorList>
            <person name="Ji X."/>
        </authorList>
    </citation>
    <scope>NUCLEOTIDE SEQUENCE [LARGE SCALE GENOMIC DNA]</scope>
    <source>
        <strain evidence="12 13">404</strain>
    </source>
</reference>
<evidence type="ECO:0000259" key="10">
    <source>
        <dbReference type="PROSITE" id="PS50109"/>
    </source>
</evidence>
<dbReference type="InterPro" id="IPR001789">
    <property type="entry name" value="Sig_transdc_resp-reg_receiver"/>
</dbReference>
<keyword evidence="9" id="KW-0812">Transmembrane</keyword>
<dbReference type="SMART" id="SM00387">
    <property type="entry name" value="HATPase_c"/>
    <property type="match status" value="1"/>
</dbReference>
<dbReference type="CDD" id="cd00082">
    <property type="entry name" value="HisKA"/>
    <property type="match status" value="1"/>
</dbReference>
<keyword evidence="3 7" id="KW-0597">Phosphoprotein</keyword>
<feature type="domain" description="Response regulatory" evidence="11">
    <location>
        <begin position="713"/>
        <end position="826"/>
    </location>
</feature>
<dbReference type="GO" id="GO:0016787">
    <property type="term" value="F:hydrolase activity"/>
    <property type="evidence" value="ECO:0007669"/>
    <property type="project" value="UniProtKB-KW"/>
</dbReference>
<name>A0A7W2FR39_9VIBR</name>
<dbReference type="SUPFAM" id="SSF52172">
    <property type="entry name" value="CheY-like"/>
    <property type="match status" value="1"/>
</dbReference>
<feature type="transmembrane region" description="Helical" evidence="9">
    <location>
        <begin position="46"/>
        <end position="67"/>
    </location>
</feature>
<feature type="region of interest" description="Disordered" evidence="8">
    <location>
        <begin position="679"/>
        <end position="703"/>
    </location>
</feature>
<evidence type="ECO:0000259" key="11">
    <source>
        <dbReference type="PROSITE" id="PS50110"/>
    </source>
</evidence>
<proteinExistence type="predicted"/>
<evidence type="ECO:0000256" key="9">
    <source>
        <dbReference type="SAM" id="Phobius"/>
    </source>
</evidence>
<dbReference type="PANTHER" id="PTHR43047:SF72">
    <property type="entry name" value="OSMOSENSING HISTIDINE PROTEIN KINASE SLN1"/>
    <property type="match status" value="1"/>
</dbReference>
<evidence type="ECO:0000256" key="1">
    <source>
        <dbReference type="ARBA" id="ARBA00000085"/>
    </source>
</evidence>
<dbReference type="RefSeq" id="WP_182108655.1">
    <property type="nucleotide sequence ID" value="NZ_JACFYF010000004.1"/>
</dbReference>
<dbReference type="PROSITE" id="PS50110">
    <property type="entry name" value="RESPONSE_REGULATORY"/>
    <property type="match status" value="1"/>
</dbReference>
<feature type="modified residue" description="4-aspartylphosphate" evidence="7">
    <location>
        <position position="762"/>
    </location>
</feature>
<gene>
    <name evidence="12" type="ORF">H2O73_09745</name>
</gene>
<dbReference type="Pfam" id="PF02518">
    <property type="entry name" value="HATPase_c"/>
    <property type="match status" value="1"/>
</dbReference>
<dbReference type="PRINTS" id="PR00344">
    <property type="entry name" value="BCTRLSENSOR"/>
</dbReference>
<feature type="transmembrane region" description="Helical" evidence="9">
    <location>
        <begin position="115"/>
        <end position="132"/>
    </location>
</feature>
<evidence type="ECO:0000256" key="4">
    <source>
        <dbReference type="ARBA" id="ARBA00022679"/>
    </source>
</evidence>
<keyword evidence="6" id="KW-0378">Hydrolase</keyword>
<dbReference type="SUPFAM" id="SSF55874">
    <property type="entry name" value="ATPase domain of HSP90 chaperone/DNA topoisomerase II/histidine kinase"/>
    <property type="match status" value="1"/>
</dbReference>
<comment type="caution">
    <text evidence="12">The sequence shown here is derived from an EMBL/GenBank/DDBJ whole genome shotgun (WGS) entry which is preliminary data.</text>
</comment>
<dbReference type="AlphaFoldDB" id="A0A7W2FR39"/>
<organism evidence="12 13">
    <name type="scientific">Vibrio marinisediminis</name>
    <dbReference type="NCBI Taxonomy" id="2758441"/>
    <lineage>
        <taxon>Bacteria</taxon>
        <taxon>Pseudomonadati</taxon>
        <taxon>Pseudomonadota</taxon>
        <taxon>Gammaproteobacteria</taxon>
        <taxon>Vibrionales</taxon>
        <taxon>Vibrionaceae</taxon>
        <taxon>Vibrio</taxon>
    </lineage>
</organism>
<dbReference type="InterPro" id="IPR004358">
    <property type="entry name" value="Sig_transdc_His_kin-like_C"/>
</dbReference>
<dbReference type="InterPro" id="IPR036097">
    <property type="entry name" value="HisK_dim/P_sf"/>
</dbReference>
<dbReference type="SUPFAM" id="SSF47384">
    <property type="entry name" value="Homodimeric domain of signal transducing histidine kinase"/>
    <property type="match status" value="1"/>
</dbReference>
<dbReference type="CDD" id="cd17546">
    <property type="entry name" value="REC_hyHK_CKI1_RcsC-like"/>
    <property type="match status" value="1"/>
</dbReference>
<dbReference type="PANTHER" id="PTHR43047">
    <property type="entry name" value="TWO-COMPONENT HISTIDINE PROTEIN KINASE"/>
    <property type="match status" value="1"/>
</dbReference>
<evidence type="ECO:0000256" key="8">
    <source>
        <dbReference type="SAM" id="MobiDB-lite"/>
    </source>
</evidence>
<evidence type="ECO:0000256" key="6">
    <source>
        <dbReference type="ARBA" id="ARBA00022801"/>
    </source>
</evidence>
<dbReference type="GO" id="GO:0009927">
    <property type="term" value="F:histidine phosphotransfer kinase activity"/>
    <property type="evidence" value="ECO:0007669"/>
    <property type="project" value="TreeGrafter"/>
</dbReference>
<dbReference type="InterPro" id="IPR003594">
    <property type="entry name" value="HATPase_dom"/>
</dbReference>
<keyword evidence="5" id="KW-0418">Kinase</keyword>
<dbReference type="Gene3D" id="3.30.565.10">
    <property type="entry name" value="Histidine kinase-like ATPase, C-terminal domain"/>
    <property type="match status" value="1"/>
</dbReference>
<dbReference type="PROSITE" id="PS50109">
    <property type="entry name" value="HIS_KIN"/>
    <property type="match status" value="1"/>
</dbReference>